<feature type="domain" description="CTCK" evidence="4">
    <location>
        <begin position="34"/>
        <end position="112"/>
    </location>
</feature>
<keyword evidence="6" id="KW-1185">Reference proteome</keyword>
<keyword evidence="3" id="KW-0732">Signal</keyword>
<feature type="chain" id="PRO_5013923465" evidence="3">
    <location>
        <begin position="33"/>
        <end position="146"/>
    </location>
</feature>
<sequence>MGWLRIKMSIFVHVINFAVILLSNSLLAYARCQPHLVNHIVEFEGCSVRVQSAQCIGNCEGSYAHPSETDLMTIHRNCECCMPSDFVDVAIRCRNRSKQIRKITKCRCRPCSSIAGVPERVEVARGRRASKPTGKRNRRLRKSRRI</sequence>
<accession>A0A2G8K9X6</accession>
<proteinExistence type="predicted"/>
<comment type="caution">
    <text evidence="5">The sequence shown here is derived from an EMBL/GenBank/DDBJ whole genome shotgun (WGS) entry which is preliminary data.</text>
</comment>
<dbReference type="InterPro" id="IPR029034">
    <property type="entry name" value="Cystine-knot_cytokine"/>
</dbReference>
<dbReference type="SMART" id="SM00041">
    <property type="entry name" value="CT"/>
    <property type="match status" value="1"/>
</dbReference>
<evidence type="ECO:0000256" key="1">
    <source>
        <dbReference type="ARBA" id="ARBA00023157"/>
    </source>
</evidence>
<dbReference type="AlphaFoldDB" id="A0A2G8K9X6"/>
<reference evidence="5 6" key="1">
    <citation type="journal article" date="2017" name="PLoS Biol.">
        <title>The sea cucumber genome provides insights into morphological evolution and visceral regeneration.</title>
        <authorList>
            <person name="Zhang X."/>
            <person name="Sun L."/>
            <person name="Yuan J."/>
            <person name="Sun Y."/>
            <person name="Gao Y."/>
            <person name="Zhang L."/>
            <person name="Li S."/>
            <person name="Dai H."/>
            <person name="Hamel J.F."/>
            <person name="Liu C."/>
            <person name="Yu Y."/>
            <person name="Liu S."/>
            <person name="Lin W."/>
            <person name="Guo K."/>
            <person name="Jin S."/>
            <person name="Xu P."/>
            <person name="Storey K.B."/>
            <person name="Huan P."/>
            <person name="Zhang T."/>
            <person name="Zhou Y."/>
            <person name="Zhang J."/>
            <person name="Lin C."/>
            <person name="Li X."/>
            <person name="Xing L."/>
            <person name="Huo D."/>
            <person name="Sun M."/>
            <person name="Wang L."/>
            <person name="Mercier A."/>
            <person name="Li F."/>
            <person name="Yang H."/>
            <person name="Xiang J."/>
        </authorList>
    </citation>
    <scope>NUCLEOTIDE SEQUENCE [LARGE SCALE GENOMIC DNA]</scope>
    <source>
        <strain evidence="5">Shaxun</strain>
        <tissue evidence="5">Muscle</tissue>
    </source>
</reference>
<feature type="signal peptide" evidence="3">
    <location>
        <begin position="1"/>
        <end position="32"/>
    </location>
</feature>
<evidence type="ECO:0000256" key="2">
    <source>
        <dbReference type="SAM" id="MobiDB-lite"/>
    </source>
</evidence>
<name>A0A2G8K9X6_STIJA</name>
<dbReference type="EMBL" id="MRZV01000752">
    <property type="protein sequence ID" value="PIK44808.1"/>
    <property type="molecule type" value="Genomic_DNA"/>
</dbReference>
<dbReference type="Proteomes" id="UP000230750">
    <property type="component" value="Unassembled WGS sequence"/>
</dbReference>
<dbReference type="Gene3D" id="2.10.90.10">
    <property type="entry name" value="Cystine-knot cytokines"/>
    <property type="match status" value="1"/>
</dbReference>
<feature type="compositionally biased region" description="Basic residues" evidence="2">
    <location>
        <begin position="126"/>
        <end position="146"/>
    </location>
</feature>
<gene>
    <name evidence="5" type="ORF">BSL78_18334</name>
</gene>
<evidence type="ECO:0000256" key="3">
    <source>
        <dbReference type="SAM" id="SignalP"/>
    </source>
</evidence>
<keyword evidence="1" id="KW-1015">Disulfide bond</keyword>
<evidence type="ECO:0000313" key="6">
    <source>
        <dbReference type="Proteomes" id="UP000230750"/>
    </source>
</evidence>
<organism evidence="5 6">
    <name type="scientific">Stichopus japonicus</name>
    <name type="common">Sea cucumber</name>
    <dbReference type="NCBI Taxonomy" id="307972"/>
    <lineage>
        <taxon>Eukaryota</taxon>
        <taxon>Metazoa</taxon>
        <taxon>Echinodermata</taxon>
        <taxon>Eleutherozoa</taxon>
        <taxon>Echinozoa</taxon>
        <taxon>Holothuroidea</taxon>
        <taxon>Aspidochirotacea</taxon>
        <taxon>Aspidochirotida</taxon>
        <taxon>Stichopodidae</taxon>
        <taxon>Apostichopus</taxon>
    </lineage>
</organism>
<dbReference type="InterPro" id="IPR006207">
    <property type="entry name" value="Cys_knot_C"/>
</dbReference>
<evidence type="ECO:0000259" key="4">
    <source>
        <dbReference type="SMART" id="SM00041"/>
    </source>
</evidence>
<feature type="region of interest" description="Disordered" evidence="2">
    <location>
        <begin position="123"/>
        <end position="146"/>
    </location>
</feature>
<dbReference type="GO" id="GO:0005576">
    <property type="term" value="C:extracellular region"/>
    <property type="evidence" value="ECO:0007669"/>
    <property type="project" value="UniProtKB-SubCell"/>
</dbReference>
<dbReference type="OrthoDB" id="6042322at2759"/>
<evidence type="ECO:0000313" key="5">
    <source>
        <dbReference type="EMBL" id="PIK44808.1"/>
    </source>
</evidence>
<protein>
    <submittedName>
        <fullName evidence="5">Submaxillary apomucin</fullName>
    </submittedName>
</protein>